<dbReference type="Gene3D" id="3.40.50.20">
    <property type="match status" value="1"/>
</dbReference>
<keyword evidence="4" id="KW-1185">Reference proteome</keyword>
<dbReference type="EMBL" id="JBHRTB010000010">
    <property type="protein sequence ID" value="MFC3143812.1"/>
    <property type="molecule type" value="Genomic_DNA"/>
</dbReference>
<evidence type="ECO:0000259" key="2">
    <source>
        <dbReference type="Pfam" id="PF17930"/>
    </source>
</evidence>
<dbReference type="Pfam" id="PF06230">
    <property type="entry name" value="LpxI_C"/>
    <property type="match status" value="1"/>
</dbReference>
<gene>
    <name evidence="3" type="ORF">ACFOGP_13910</name>
</gene>
<evidence type="ECO:0000259" key="1">
    <source>
        <dbReference type="Pfam" id="PF06230"/>
    </source>
</evidence>
<comment type="caution">
    <text evidence="3">The sequence shown here is derived from an EMBL/GenBank/DDBJ whole genome shotgun (WGS) entry which is preliminary data.</text>
</comment>
<evidence type="ECO:0000313" key="4">
    <source>
        <dbReference type="Proteomes" id="UP001595632"/>
    </source>
</evidence>
<feature type="domain" description="LpxI C-terminal" evidence="1">
    <location>
        <begin position="131"/>
        <end position="263"/>
    </location>
</feature>
<dbReference type="InterPro" id="IPR041255">
    <property type="entry name" value="LpxI_N"/>
</dbReference>
<feature type="domain" description="LpxI N-terminal" evidence="2">
    <location>
        <begin position="3"/>
        <end position="128"/>
    </location>
</feature>
<dbReference type="PANTHER" id="PTHR39962">
    <property type="entry name" value="BLL4848 PROTEIN"/>
    <property type="match status" value="1"/>
</dbReference>
<evidence type="ECO:0000313" key="3">
    <source>
        <dbReference type="EMBL" id="MFC3143812.1"/>
    </source>
</evidence>
<dbReference type="Proteomes" id="UP001595632">
    <property type="component" value="Unassembled WGS sequence"/>
</dbReference>
<protein>
    <submittedName>
        <fullName evidence="3">LpxI family protein</fullName>
    </submittedName>
</protein>
<dbReference type="PANTHER" id="PTHR39962:SF1">
    <property type="entry name" value="LPXI FAMILY PROTEIN"/>
    <property type="match status" value="1"/>
</dbReference>
<dbReference type="RefSeq" id="WP_275631085.1">
    <property type="nucleotide sequence ID" value="NZ_JARGYD010000001.1"/>
</dbReference>
<proteinExistence type="predicted"/>
<dbReference type="InterPro" id="IPR010415">
    <property type="entry name" value="LpxI_C"/>
</dbReference>
<dbReference type="Pfam" id="PF17930">
    <property type="entry name" value="LpxI_N"/>
    <property type="match status" value="1"/>
</dbReference>
<reference evidence="4" key="1">
    <citation type="journal article" date="2019" name="Int. J. Syst. Evol. Microbiol.">
        <title>The Global Catalogue of Microorganisms (GCM) 10K type strain sequencing project: providing services to taxonomists for standard genome sequencing and annotation.</title>
        <authorList>
            <consortium name="The Broad Institute Genomics Platform"/>
            <consortium name="The Broad Institute Genome Sequencing Center for Infectious Disease"/>
            <person name="Wu L."/>
            <person name="Ma J."/>
        </authorList>
    </citation>
    <scope>NUCLEOTIDE SEQUENCE [LARGE SCALE GENOMIC DNA]</scope>
    <source>
        <strain evidence="4">KCTC 52366</strain>
    </source>
</reference>
<sequence>MSRLAIIAGGGSLPLKIAAAHPEALFVAINGAGVTPPDGVETADATYEKFGDLFRKLRAAGVTDVVMAGGVARPVLNPARFDTKTMMLAPRFLKAMQGGDDQILRTVVAVFEEAGFAVRGAYELLPELTTPAGRLAGKKPSAKDLADIDRAVGILTALGPEDVGQGAVVDGGLCLGIETVQGTDAMLDFVARTPPKLRRGGGVLVKAPKPGQDLRVDMPAVGPATVEAAAAAGLSGIVIAAGRVLLLDRAVVTEACASRGLFLLAKEF</sequence>
<dbReference type="InterPro" id="IPR053174">
    <property type="entry name" value="LpxI"/>
</dbReference>
<dbReference type="InterPro" id="IPR043167">
    <property type="entry name" value="LpxI_C_sf"/>
</dbReference>
<dbReference type="Gene3D" id="3.40.140.80">
    <property type="match status" value="1"/>
</dbReference>
<organism evidence="3 4">
    <name type="scientific">Psychromarinibacter halotolerans</name>
    <dbReference type="NCBI Taxonomy" id="1775175"/>
    <lineage>
        <taxon>Bacteria</taxon>
        <taxon>Pseudomonadati</taxon>
        <taxon>Pseudomonadota</taxon>
        <taxon>Alphaproteobacteria</taxon>
        <taxon>Rhodobacterales</taxon>
        <taxon>Paracoccaceae</taxon>
        <taxon>Psychromarinibacter</taxon>
    </lineage>
</organism>
<accession>A0ABV7GVI3</accession>
<name>A0ABV7GVI3_9RHOB</name>